<gene>
    <name evidence="2" type="ORF">BU24DRAFT_425451</name>
</gene>
<reference evidence="2" key="1">
    <citation type="journal article" date="2020" name="Stud. Mycol.">
        <title>101 Dothideomycetes genomes: a test case for predicting lifestyles and emergence of pathogens.</title>
        <authorList>
            <person name="Haridas S."/>
            <person name="Albert R."/>
            <person name="Binder M."/>
            <person name="Bloem J."/>
            <person name="Labutti K."/>
            <person name="Salamov A."/>
            <person name="Andreopoulos B."/>
            <person name="Baker S."/>
            <person name="Barry K."/>
            <person name="Bills G."/>
            <person name="Bluhm B."/>
            <person name="Cannon C."/>
            <person name="Castanera R."/>
            <person name="Culley D."/>
            <person name="Daum C."/>
            <person name="Ezra D."/>
            <person name="Gonzalez J."/>
            <person name="Henrissat B."/>
            <person name="Kuo A."/>
            <person name="Liang C."/>
            <person name="Lipzen A."/>
            <person name="Lutzoni F."/>
            <person name="Magnuson J."/>
            <person name="Mondo S."/>
            <person name="Nolan M."/>
            <person name="Ohm R."/>
            <person name="Pangilinan J."/>
            <person name="Park H.-J."/>
            <person name="Ramirez L."/>
            <person name="Alfaro M."/>
            <person name="Sun H."/>
            <person name="Tritt A."/>
            <person name="Yoshinaga Y."/>
            <person name="Zwiers L.-H."/>
            <person name="Turgeon B."/>
            <person name="Goodwin S."/>
            <person name="Spatafora J."/>
            <person name="Crous P."/>
            <person name="Grigoriev I."/>
        </authorList>
    </citation>
    <scope>NUCLEOTIDE SEQUENCE</scope>
    <source>
        <strain evidence="2">CBS 175.79</strain>
    </source>
</reference>
<dbReference type="AlphaFoldDB" id="A0A6A5XHV2"/>
<keyword evidence="3" id="KW-1185">Reference proteome</keyword>
<accession>A0A6A5XHV2</accession>
<dbReference type="InterPro" id="IPR052895">
    <property type="entry name" value="HetReg/Transcr_Mod"/>
</dbReference>
<dbReference type="GeneID" id="54286140"/>
<dbReference type="EMBL" id="ML978072">
    <property type="protein sequence ID" value="KAF2012845.1"/>
    <property type="molecule type" value="Genomic_DNA"/>
</dbReference>
<evidence type="ECO:0000313" key="2">
    <source>
        <dbReference type="EMBL" id="KAF2012845.1"/>
    </source>
</evidence>
<protein>
    <recommendedName>
        <fullName evidence="1">Heterokaryon incompatibility domain-containing protein</fullName>
    </recommendedName>
</protein>
<dbReference type="Proteomes" id="UP000799778">
    <property type="component" value="Unassembled WGS sequence"/>
</dbReference>
<organism evidence="2 3">
    <name type="scientific">Aaosphaeria arxii CBS 175.79</name>
    <dbReference type="NCBI Taxonomy" id="1450172"/>
    <lineage>
        <taxon>Eukaryota</taxon>
        <taxon>Fungi</taxon>
        <taxon>Dikarya</taxon>
        <taxon>Ascomycota</taxon>
        <taxon>Pezizomycotina</taxon>
        <taxon>Dothideomycetes</taxon>
        <taxon>Pleosporomycetidae</taxon>
        <taxon>Pleosporales</taxon>
        <taxon>Pleosporales incertae sedis</taxon>
        <taxon>Aaosphaeria</taxon>
    </lineage>
</organism>
<dbReference type="Pfam" id="PF06985">
    <property type="entry name" value="HET"/>
    <property type="match status" value="1"/>
</dbReference>
<name>A0A6A5XHV2_9PLEO</name>
<dbReference type="InterPro" id="IPR010730">
    <property type="entry name" value="HET"/>
</dbReference>
<evidence type="ECO:0000313" key="3">
    <source>
        <dbReference type="Proteomes" id="UP000799778"/>
    </source>
</evidence>
<evidence type="ECO:0000259" key="1">
    <source>
        <dbReference type="Pfam" id="PF06985"/>
    </source>
</evidence>
<dbReference type="OrthoDB" id="270167at2759"/>
<feature type="domain" description="Heterokaryon incompatibility" evidence="1">
    <location>
        <begin position="78"/>
        <end position="233"/>
    </location>
</feature>
<sequence length="442" mass="50526">MDMQHDTSRTFRSIHGSLGGLQDHLSSIERKALHRTKQKTSDIHLKFLTLLRPQPKASDGEIHLRLTPLSEYNTSSPYVAVSYTWNQPAGLQDVYGKALPRYRIWTNADQPREPKCPLLVLHRAMAFARGRLAVPLIWIDQECIDQADNVDIENHLQVMDEIYQRSAFTAVILSRMIFRSEFFEALNAISNGTDMEVDFLTNQKLSIRRRNLHLALMHLAEDSWFTRTWTFQERHCAGPCFYLIPVDPELSGCERISDSFCVSQANLHAIWKTAERLSADKDSCSQLKDYNIIAHLSMLIKYRFDASRSNDHNPLSSTSTSELPLFYAEAFHGTERCDNDIVADRVAIFSNVCRFRWSLQSTLLRNPEISYSTCILALLILNFRAKTGLATIDDRLLSQAMDMTIGDFLRVLAEIHTEASEDQSFVSPFEEWLGDPGPQHLV</sequence>
<dbReference type="PANTHER" id="PTHR24148:SF64">
    <property type="entry name" value="HETEROKARYON INCOMPATIBILITY DOMAIN-CONTAINING PROTEIN"/>
    <property type="match status" value="1"/>
</dbReference>
<dbReference type="PANTHER" id="PTHR24148">
    <property type="entry name" value="ANKYRIN REPEAT DOMAIN-CONTAINING PROTEIN 39 HOMOLOG-RELATED"/>
    <property type="match status" value="1"/>
</dbReference>
<dbReference type="RefSeq" id="XP_033381184.1">
    <property type="nucleotide sequence ID" value="XM_033528743.1"/>
</dbReference>
<proteinExistence type="predicted"/>